<evidence type="ECO:0000313" key="6">
    <source>
        <dbReference type="Proteomes" id="UP001165652"/>
    </source>
</evidence>
<evidence type="ECO:0000256" key="1">
    <source>
        <dbReference type="ARBA" id="ARBA00022603"/>
    </source>
</evidence>
<keyword evidence="1" id="KW-0489">Methyltransferase</keyword>
<dbReference type="Proteomes" id="UP001165652">
    <property type="component" value="Unassembled WGS sequence"/>
</dbReference>
<reference evidence="5" key="2">
    <citation type="submission" date="2023-02" db="EMBL/GenBank/DDBJ databases">
        <authorList>
            <person name="Rayyan A."/>
            <person name="Meyer T."/>
            <person name="Kyndt J.A."/>
        </authorList>
    </citation>
    <scope>NUCLEOTIDE SEQUENCE</scope>
    <source>
        <strain evidence="5">DSM 9987</strain>
    </source>
</reference>
<dbReference type="NCBIfam" id="TIGR00186">
    <property type="entry name" value="rRNA_methyl_3"/>
    <property type="match status" value="1"/>
</dbReference>
<protein>
    <submittedName>
        <fullName evidence="5">23S rRNA (Guanosine(2251)-2'-O)-methyltransferase RlmB</fullName>
    </submittedName>
</protein>
<feature type="compositionally biased region" description="Basic and acidic residues" evidence="3">
    <location>
        <begin position="49"/>
        <end position="80"/>
    </location>
</feature>
<dbReference type="SMART" id="SM00967">
    <property type="entry name" value="SpoU_sub_bind"/>
    <property type="match status" value="1"/>
</dbReference>
<dbReference type="PANTHER" id="PTHR46429">
    <property type="entry name" value="23S RRNA (GUANOSINE-2'-O-)-METHYLTRANSFERASE RLMB"/>
    <property type="match status" value="1"/>
</dbReference>
<feature type="region of interest" description="Disordered" evidence="3">
    <location>
        <begin position="1"/>
        <end position="80"/>
    </location>
</feature>
<accession>A0ABT5JH99</accession>
<dbReference type="InterPro" id="IPR004441">
    <property type="entry name" value="rRNA_MeTrfase_TrmH"/>
</dbReference>
<dbReference type="SUPFAM" id="SSF75217">
    <property type="entry name" value="alpha/beta knot"/>
    <property type="match status" value="1"/>
</dbReference>
<evidence type="ECO:0000256" key="3">
    <source>
        <dbReference type="SAM" id="MobiDB-lite"/>
    </source>
</evidence>
<dbReference type="CDD" id="cd18103">
    <property type="entry name" value="SpoU-like_RlmB"/>
    <property type="match status" value="1"/>
</dbReference>
<dbReference type="InterPro" id="IPR001537">
    <property type="entry name" value="SpoU_MeTrfase"/>
</dbReference>
<dbReference type="InterPro" id="IPR029028">
    <property type="entry name" value="Alpha/beta_knot_MTases"/>
</dbReference>
<dbReference type="SUPFAM" id="SSF55315">
    <property type="entry name" value="L30e-like"/>
    <property type="match status" value="1"/>
</dbReference>
<dbReference type="InterPro" id="IPR029026">
    <property type="entry name" value="tRNA_m1G_MTases_N"/>
</dbReference>
<dbReference type="Pfam" id="PF08032">
    <property type="entry name" value="SpoU_sub_bind"/>
    <property type="match status" value="1"/>
</dbReference>
<feature type="compositionally biased region" description="Gly residues" evidence="3">
    <location>
        <begin position="16"/>
        <end position="28"/>
    </location>
</feature>
<organism evidence="5 6">
    <name type="scientific">Rhodoplanes tepidamans</name>
    <name type="common">Rhodoplanes cryptolactis</name>
    <dbReference type="NCBI Taxonomy" id="200616"/>
    <lineage>
        <taxon>Bacteria</taxon>
        <taxon>Pseudomonadati</taxon>
        <taxon>Pseudomonadota</taxon>
        <taxon>Alphaproteobacteria</taxon>
        <taxon>Hyphomicrobiales</taxon>
        <taxon>Nitrobacteraceae</taxon>
        <taxon>Rhodoplanes</taxon>
    </lineage>
</organism>
<dbReference type="InterPro" id="IPR029064">
    <property type="entry name" value="Ribosomal_eL30-like_sf"/>
</dbReference>
<dbReference type="InterPro" id="IPR013123">
    <property type="entry name" value="SpoU_subst-bd"/>
</dbReference>
<proteinExistence type="predicted"/>
<dbReference type="Gene3D" id="3.30.1330.30">
    <property type="match status" value="1"/>
</dbReference>
<keyword evidence="2" id="KW-0808">Transferase</keyword>
<dbReference type="Gene3D" id="3.40.1280.10">
    <property type="match status" value="1"/>
</dbReference>
<evidence type="ECO:0000259" key="4">
    <source>
        <dbReference type="SMART" id="SM00967"/>
    </source>
</evidence>
<comment type="caution">
    <text evidence="5">The sequence shown here is derived from an EMBL/GenBank/DDBJ whole genome shotgun (WGS) entry which is preliminary data.</text>
</comment>
<sequence>MPDHDRPKKPFRSGTSGPGKSGASGPGKPGKRPWRPEGPRAGGKATPWPRKDGPRKDGPHRDGPRGGRRGFRPEPRDRDGPAILYGWHTVKAALENPARRFLRLLATENAARRLADEGVPTPVAPELVRPEQIAAIVGPEAVHQGLLAEAEPLQSPDIEDLPAEGLILVLDQITDPHNVGAILRSAAAFAVAAVVTTARHSPEATGVLAKAASGALDIVPIVTVGNLSRALTTLKDNGWMTVGLDSEGTADLADTPLRGPLALVLGAEGKGLRQLTRTTCDAVARIDLPGQITSLNVSNATALALYVAHTRLKAGG</sequence>
<dbReference type="EMBL" id="JAQQLI010000054">
    <property type="protein sequence ID" value="MDC7788873.1"/>
    <property type="molecule type" value="Genomic_DNA"/>
</dbReference>
<dbReference type="RefSeq" id="WP_272779706.1">
    <property type="nucleotide sequence ID" value="NZ_JAQQLI010000054.1"/>
</dbReference>
<dbReference type="PANTHER" id="PTHR46429:SF1">
    <property type="entry name" value="23S RRNA (GUANOSINE-2'-O-)-METHYLTRANSFERASE RLMB"/>
    <property type="match status" value="1"/>
</dbReference>
<reference evidence="5" key="1">
    <citation type="journal article" date="2023" name="Microbiol Resour">
        <title>Genome Sequences of Rhodoplanes serenus and Two Thermotolerant Strains, Rhodoplanes tepidamans and 'Rhodoplanes cryptolactis,' Further Refine the Genus.</title>
        <authorList>
            <person name="Rayyan A.A."/>
            <person name="Kyndt J.A."/>
        </authorList>
    </citation>
    <scope>NUCLEOTIDE SEQUENCE</scope>
    <source>
        <strain evidence="5">DSM 9987</strain>
    </source>
</reference>
<name>A0ABT5JH99_RHOTP</name>
<dbReference type="Pfam" id="PF00588">
    <property type="entry name" value="SpoU_methylase"/>
    <property type="match status" value="1"/>
</dbReference>
<evidence type="ECO:0000313" key="5">
    <source>
        <dbReference type="EMBL" id="MDC7788873.1"/>
    </source>
</evidence>
<keyword evidence="6" id="KW-1185">Reference proteome</keyword>
<gene>
    <name evidence="5" type="primary">rlmB</name>
    <name evidence="5" type="ORF">PQJ73_24585</name>
</gene>
<feature type="domain" description="RNA 2-O ribose methyltransferase substrate binding" evidence="4">
    <location>
        <begin position="83"/>
        <end position="156"/>
    </location>
</feature>
<evidence type="ECO:0000256" key="2">
    <source>
        <dbReference type="ARBA" id="ARBA00022679"/>
    </source>
</evidence>